<gene>
    <name evidence="1" type="ORF">CSSPJE1EN1_LOCUS23822</name>
</gene>
<dbReference type="Proteomes" id="UP001497444">
    <property type="component" value="Chromosome 9"/>
</dbReference>
<reference evidence="1" key="1">
    <citation type="submission" date="2024-02" db="EMBL/GenBank/DDBJ databases">
        <authorList>
            <consortium name="ELIXIR-Norway"/>
            <consortium name="Elixir Norway"/>
        </authorList>
    </citation>
    <scope>NUCLEOTIDE SEQUENCE</scope>
</reference>
<sequence>METMGSYLLKSLGLCSSNINGGKGIHTCLDIAYCSGGTILERHHSRWSQTQEVGPGCVACLHHLGPGVLLTSGSPDQMLRLLVTLATTIQETQMNEVSHRFLPTPRAKKKKKRRSAATVEGFDLISSNRDW</sequence>
<keyword evidence="2" id="KW-1185">Reference proteome</keyword>
<proteinExistence type="predicted"/>
<accession>A0ABP0XGU2</accession>
<dbReference type="EMBL" id="OZ020104">
    <property type="protein sequence ID" value="CAK9278344.1"/>
    <property type="molecule type" value="Genomic_DNA"/>
</dbReference>
<evidence type="ECO:0000313" key="2">
    <source>
        <dbReference type="Proteomes" id="UP001497444"/>
    </source>
</evidence>
<organism evidence="1 2">
    <name type="scientific">Sphagnum jensenii</name>
    <dbReference type="NCBI Taxonomy" id="128206"/>
    <lineage>
        <taxon>Eukaryota</taxon>
        <taxon>Viridiplantae</taxon>
        <taxon>Streptophyta</taxon>
        <taxon>Embryophyta</taxon>
        <taxon>Bryophyta</taxon>
        <taxon>Sphagnophytina</taxon>
        <taxon>Sphagnopsida</taxon>
        <taxon>Sphagnales</taxon>
        <taxon>Sphagnaceae</taxon>
        <taxon>Sphagnum</taxon>
    </lineage>
</organism>
<name>A0ABP0XGU2_9BRYO</name>
<evidence type="ECO:0000313" key="1">
    <source>
        <dbReference type="EMBL" id="CAK9278344.1"/>
    </source>
</evidence>
<protein>
    <submittedName>
        <fullName evidence="1">Uncharacterized protein</fullName>
    </submittedName>
</protein>